<protein>
    <submittedName>
        <fullName evidence="1">Uncharacterized protein</fullName>
    </submittedName>
</protein>
<reference evidence="1 2" key="2">
    <citation type="submission" date="2014-03" db="EMBL/GenBank/DDBJ databases">
        <title>The Genome Sequence of Anncaliia algerae insect isolate PRA339.</title>
        <authorList>
            <consortium name="The Broad Institute Genome Sequencing Platform"/>
            <consortium name="The Broad Institute Genome Sequencing Center for Infectious Disease"/>
            <person name="Cuomo C."/>
            <person name="Becnel J."/>
            <person name="Sanscrainte N."/>
            <person name="Walker B."/>
            <person name="Young S.K."/>
            <person name="Zeng Q."/>
            <person name="Gargeya S."/>
            <person name="Fitzgerald M."/>
            <person name="Haas B."/>
            <person name="Abouelleil A."/>
            <person name="Alvarado L."/>
            <person name="Arachchi H.M."/>
            <person name="Berlin A.M."/>
            <person name="Chapman S.B."/>
            <person name="Dewar J."/>
            <person name="Goldberg J."/>
            <person name="Griggs A."/>
            <person name="Gujja S."/>
            <person name="Hansen M."/>
            <person name="Howarth C."/>
            <person name="Imamovic A."/>
            <person name="Larimer J."/>
            <person name="McCowan C."/>
            <person name="Murphy C."/>
            <person name="Neiman D."/>
            <person name="Pearson M."/>
            <person name="Priest M."/>
            <person name="Roberts A."/>
            <person name="Saif S."/>
            <person name="Shea T."/>
            <person name="Sisk P."/>
            <person name="Sykes S."/>
            <person name="Wortman J."/>
            <person name="Nusbaum C."/>
            <person name="Birren B."/>
        </authorList>
    </citation>
    <scope>NUCLEOTIDE SEQUENCE [LARGE SCALE GENOMIC DNA]</scope>
    <source>
        <strain evidence="1 2">PRA339</strain>
    </source>
</reference>
<dbReference type="OrthoDB" id="2194045at2759"/>
<sequence>MKYTWNIFKYSKVCTNDDDLLTKDGLDLNTLSQTILHSEIEGERVKQERWLHLYSQTNKTLEICITDKLEIRLQIHSLNDIKYYLLESLSFRDKMKWMAKGRSFACRVNNKKFQISFYDKEEVSLFHKLFSQKINFRIEESVSEIYKEDFLQKMRILNGNLQFKRRKLINLESYEVLKKRFLNLIYSNKKS</sequence>
<proteinExistence type="predicted"/>
<accession>A0A059F3I4</accession>
<dbReference type="Proteomes" id="UP000030655">
    <property type="component" value="Unassembled WGS sequence"/>
</dbReference>
<dbReference type="EMBL" id="KK365136">
    <property type="protein sequence ID" value="KCZ81848.1"/>
    <property type="molecule type" value="Genomic_DNA"/>
</dbReference>
<evidence type="ECO:0000313" key="1">
    <source>
        <dbReference type="EMBL" id="KCZ81848.1"/>
    </source>
</evidence>
<reference evidence="2" key="1">
    <citation type="submission" date="2013-02" db="EMBL/GenBank/DDBJ databases">
        <authorList>
            <consortium name="The Broad Institute Genome Sequencing Platform"/>
            <person name="Cuomo C."/>
            <person name="Becnel J."/>
            <person name="Sanscrainte N."/>
            <person name="Walker B."/>
            <person name="Young S.K."/>
            <person name="Zeng Q."/>
            <person name="Gargeya S."/>
            <person name="Fitzgerald M."/>
            <person name="Haas B."/>
            <person name="Abouelleil A."/>
            <person name="Alvarado L."/>
            <person name="Arachchi H.M."/>
            <person name="Berlin A.M."/>
            <person name="Chapman S.B."/>
            <person name="Dewar J."/>
            <person name="Goldberg J."/>
            <person name="Griggs A."/>
            <person name="Gujja S."/>
            <person name="Hansen M."/>
            <person name="Howarth C."/>
            <person name="Imamovic A."/>
            <person name="Larimer J."/>
            <person name="McCowan C."/>
            <person name="Murphy C."/>
            <person name="Neiman D."/>
            <person name="Pearson M."/>
            <person name="Priest M."/>
            <person name="Roberts A."/>
            <person name="Saif S."/>
            <person name="Shea T."/>
            <person name="Sisk P."/>
            <person name="Sykes S."/>
            <person name="Wortman J."/>
            <person name="Nusbaum C."/>
            <person name="Birren B."/>
        </authorList>
    </citation>
    <scope>NUCLEOTIDE SEQUENCE [LARGE SCALE GENOMIC DNA]</scope>
    <source>
        <strain evidence="2">PRA339</strain>
    </source>
</reference>
<dbReference type="VEuPathDB" id="MicrosporidiaDB:H312_00747"/>
<gene>
    <name evidence="1" type="ORF">H312_00747</name>
</gene>
<name>A0A059F3I4_9MICR</name>
<evidence type="ECO:0000313" key="2">
    <source>
        <dbReference type="Proteomes" id="UP000030655"/>
    </source>
</evidence>
<keyword evidence="2" id="KW-1185">Reference proteome</keyword>
<organism evidence="1 2">
    <name type="scientific">Anncaliia algerae PRA339</name>
    <dbReference type="NCBI Taxonomy" id="1288291"/>
    <lineage>
        <taxon>Eukaryota</taxon>
        <taxon>Fungi</taxon>
        <taxon>Fungi incertae sedis</taxon>
        <taxon>Microsporidia</taxon>
        <taxon>Tubulinosematoidea</taxon>
        <taxon>Tubulinosematidae</taxon>
        <taxon>Anncaliia</taxon>
    </lineage>
</organism>
<dbReference type="AlphaFoldDB" id="A0A059F3I4"/>
<dbReference type="HOGENOM" id="CLU_122013_0_0_1"/>